<proteinExistence type="predicted"/>
<sequence length="168" mass="18923">MTPRLPSEMRREMHMEKRWCKCSMSSYLQLMPSAEDPLAAHELEGDAGAGGCQGVHPHSRHSSWEADAIDSTCRTSVLRSDAENADKYYRLKYAALRSPACKEDVEAQKSFKFVDENFAPMHFIHTYPSDMRQGEMSFHLTNCQASVQRCLAYGPTREPPSSTSLADT</sequence>
<name>A0A167XFS5_9AGAM</name>
<evidence type="ECO:0000313" key="2">
    <source>
        <dbReference type="Proteomes" id="UP000076532"/>
    </source>
</evidence>
<dbReference type="STRING" id="436010.A0A167XFS5"/>
<dbReference type="Proteomes" id="UP000076532">
    <property type="component" value="Unassembled WGS sequence"/>
</dbReference>
<gene>
    <name evidence="1" type="ORF">FIBSPDRAFT_293667</name>
</gene>
<dbReference type="AlphaFoldDB" id="A0A167XFS5"/>
<accession>A0A167XFS5</accession>
<reference evidence="1 2" key="1">
    <citation type="journal article" date="2016" name="Mol. Biol. Evol.">
        <title>Comparative Genomics of Early-Diverging Mushroom-Forming Fungi Provides Insights into the Origins of Lignocellulose Decay Capabilities.</title>
        <authorList>
            <person name="Nagy L.G."/>
            <person name="Riley R."/>
            <person name="Tritt A."/>
            <person name="Adam C."/>
            <person name="Daum C."/>
            <person name="Floudas D."/>
            <person name="Sun H."/>
            <person name="Yadav J.S."/>
            <person name="Pangilinan J."/>
            <person name="Larsson K.H."/>
            <person name="Matsuura K."/>
            <person name="Barry K."/>
            <person name="Labutti K."/>
            <person name="Kuo R."/>
            <person name="Ohm R.A."/>
            <person name="Bhattacharya S.S."/>
            <person name="Shirouzu T."/>
            <person name="Yoshinaga Y."/>
            <person name="Martin F.M."/>
            <person name="Grigoriev I.V."/>
            <person name="Hibbett D.S."/>
        </authorList>
    </citation>
    <scope>NUCLEOTIDE SEQUENCE [LARGE SCALE GENOMIC DNA]</scope>
    <source>
        <strain evidence="1 2">CBS 109695</strain>
    </source>
</reference>
<keyword evidence="2" id="KW-1185">Reference proteome</keyword>
<dbReference type="EMBL" id="KV417759">
    <property type="protein sequence ID" value="KZP07169.1"/>
    <property type="molecule type" value="Genomic_DNA"/>
</dbReference>
<evidence type="ECO:0000313" key="1">
    <source>
        <dbReference type="EMBL" id="KZP07169.1"/>
    </source>
</evidence>
<organism evidence="1 2">
    <name type="scientific">Athelia psychrophila</name>
    <dbReference type="NCBI Taxonomy" id="1759441"/>
    <lineage>
        <taxon>Eukaryota</taxon>
        <taxon>Fungi</taxon>
        <taxon>Dikarya</taxon>
        <taxon>Basidiomycota</taxon>
        <taxon>Agaricomycotina</taxon>
        <taxon>Agaricomycetes</taxon>
        <taxon>Agaricomycetidae</taxon>
        <taxon>Atheliales</taxon>
        <taxon>Atheliaceae</taxon>
        <taxon>Athelia</taxon>
    </lineage>
</organism>
<dbReference type="OrthoDB" id="2019015at2759"/>
<protein>
    <submittedName>
        <fullName evidence="1">Uncharacterized protein</fullName>
    </submittedName>
</protein>